<dbReference type="Gene3D" id="1.10.10.10">
    <property type="entry name" value="Winged helix-like DNA-binding domain superfamily/Winged helix DNA-binding domain"/>
    <property type="match status" value="1"/>
</dbReference>
<dbReference type="InterPro" id="IPR036388">
    <property type="entry name" value="WH-like_DNA-bd_sf"/>
</dbReference>
<gene>
    <name evidence="2" type="ORF">N869_11700</name>
</gene>
<dbReference type="EMBL" id="AXCZ01000030">
    <property type="protein sequence ID" value="KGM13668.1"/>
    <property type="molecule type" value="Genomic_DNA"/>
</dbReference>
<organism evidence="2 3">
    <name type="scientific">Cellulomonas bogoriensis 69B4 = DSM 16987</name>
    <dbReference type="NCBI Taxonomy" id="1386082"/>
    <lineage>
        <taxon>Bacteria</taxon>
        <taxon>Bacillati</taxon>
        <taxon>Actinomycetota</taxon>
        <taxon>Actinomycetes</taxon>
        <taxon>Micrococcales</taxon>
        <taxon>Cellulomonadaceae</taxon>
        <taxon>Cellulomonas</taxon>
    </lineage>
</organism>
<dbReference type="CDD" id="cd00090">
    <property type="entry name" value="HTH_ARSR"/>
    <property type="match status" value="1"/>
</dbReference>
<protein>
    <submittedName>
        <fullName evidence="2">Transcriptional regulator</fullName>
    </submittedName>
</protein>
<evidence type="ECO:0000256" key="1">
    <source>
        <dbReference type="SAM" id="MobiDB-lite"/>
    </source>
</evidence>
<sequence length="239" mass="25466">MERDAQQHDVVDASTRERVLRLVVEDGPVSVVELASRLALTAAGARRHVAALEAEGQITVHQGPDPLVRGRRGRPPRRYVATERGQAVLASAYSDLAVQALRYLASAGGGGSVEDFAARRAAELRERHGHVLRYRSVEDRVAALAESLSREGFAASARPVPGGRAVQLCQGHCPVQDVAALFPQLCEAETKVFSEMLGVHVQRLSTLAGGGHVCTTHVPTTTPAATDRPAPAHTVEGTR</sequence>
<dbReference type="PANTHER" id="PTHR30363:SF28">
    <property type="entry name" value="TRANSCRIPTIONAL REGULATORY PROTEIN-RELATED"/>
    <property type="match status" value="1"/>
</dbReference>
<dbReference type="InterPro" id="IPR050313">
    <property type="entry name" value="Carb_Metab_HTH_regulators"/>
</dbReference>
<dbReference type="Pfam" id="PF13412">
    <property type="entry name" value="HTH_24"/>
    <property type="match status" value="1"/>
</dbReference>
<comment type="caution">
    <text evidence="2">The sequence shown here is derived from an EMBL/GenBank/DDBJ whole genome shotgun (WGS) entry which is preliminary data.</text>
</comment>
<accession>A0A0A0BZ47</accession>
<dbReference type="PANTHER" id="PTHR30363">
    <property type="entry name" value="HTH-TYPE TRANSCRIPTIONAL REGULATOR SRLR-RELATED"/>
    <property type="match status" value="1"/>
</dbReference>
<evidence type="ECO:0000313" key="3">
    <source>
        <dbReference type="Proteomes" id="UP000054314"/>
    </source>
</evidence>
<dbReference type="OrthoDB" id="3375207at2"/>
<reference evidence="2 3" key="1">
    <citation type="submission" date="2013-08" db="EMBL/GenBank/DDBJ databases">
        <title>Genome sequencing of Cellulomonas bogoriensis 69B4.</title>
        <authorList>
            <person name="Chen F."/>
            <person name="Li Y."/>
            <person name="Wang G."/>
        </authorList>
    </citation>
    <scope>NUCLEOTIDE SEQUENCE [LARGE SCALE GENOMIC DNA]</scope>
    <source>
        <strain evidence="2 3">69B4</strain>
    </source>
</reference>
<dbReference type="InterPro" id="IPR011991">
    <property type="entry name" value="ArsR-like_HTH"/>
</dbReference>
<feature type="region of interest" description="Disordered" evidence="1">
    <location>
        <begin position="218"/>
        <end position="239"/>
    </location>
</feature>
<dbReference type="InterPro" id="IPR036390">
    <property type="entry name" value="WH_DNA-bd_sf"/>
</dbReference>
<evidence type="ECO:0000313" key="2">
    <source>
        <dbReference type="EMBL" id="KGM13668.1"/>
    </source>
</evidence>
<dbReference type="AlphaFoldDB" id="A0A0A0BZ47"/>
<name>A0A0A0BZ47_9CELL</name>
<dbReference type="Proteomes" id="UP000054314">
    <property type="component" value="Unassembled WGS sequence"/>
</dbReference>
<keyword evidence="3" id="KW-1185">Reference proteome</keyword>
<dbReference type="RefSeq" id="WP_035058655.1">
    <property type="nucleotide sequence ID" value="NZ_AXCZ01000030.1"/>
</dbReference>
<proteinExistence type="predicted"/>
<feature type="compositionally biased region" description="Low complexity" evidence="1">
    <location>
        <begin position="218"/>
        <end position="232"/>
    </location>
</feature>
<dbReference type="SUPFAM" id="SSF46785">
    <property type="entry name" value="Winged helix' DNA-binding domain"/>
    <property type="match status" value="1"/>
</dbReference>